<dbReference type="STRING" id="451379.A0A0N5AY06"/>
<dbReference type="InterPro" id="IPR040219">
    <property type="entry name" value="KIAA1143-like"/>
</dbReference>
<dbReference type="PANTHER" id="PTHR31195:SF2">
    <property type="entry name" value="GEO02494P1"/>
    <property type="match status" value="1"/>
</dbReference>
<keyword evidence="2" id="KW-1185">Reference proteome</keyword>
<reference evidence="3" key="1">
    <citation type="submission" date="2017-02" db="UniProtKB">
        <authorList>
            <consortium name="WormBaseParasite"/>
        </authorList>
    </citation>
    <scope>IDENTIFICATION</scope>
</reference>
<protein>
    <submittedName>
        <fullName evidence="3">DUF4604 domain-containing protein</fullName>
    </submittedName>
</protein>
<name>A0A0N5AY06_9BILA</name>
<dbReference type="Proteomes" id="UP000046393">
    <property type="component" value="Unplaced"/>
</dbReference>
<dbReference type="PANTHER" id="PTHR31195">
    <property type="entry name" value="GEO02494P1"/>
    <property type="match status" value="1"/>
</dbReference>
<dbReference type="WBParaSite" id="SMUV_0000984101-mRNA-1">
    <property type="protein sequence ID" value="SMUV_0000984101-mRNA-1"/>
    <property type="gene ID" value="SMUV_0000984101"/>
</dbReference>
<organism evidence="2 3">
    <name type="scientific">Syphacia muris</name>
    <dbReference type="NCBI Taxonomy" id="451379"/>
    <lineage>
        <taxon>Eukaryota</taxon>
        <taxon>Metazoa</taxon>
        <taxon>Ecdysozoa</taxon>
        <taxon>Nematoda</taxon>
        <taxon>Chromadorea</taxon>
        <taxon>Rhabditida</taxon>
        <taxon>Spirurina</taxon>
        <taxon>Oxyuridomorpha</taxon>
        <taxon>Oxyuroidea</taxon>
        <taxon>Oxyuridae</taxon>
        <taxon>Syphacia</taxon>
    </lineage>
</organism>
<evidence type="ECO:0000313" key="3">
    <source>
        <dbReference type="WBParaSite" id="SMUV_0000984101-mRNA-1"/>
    </source>
</evidence>
<dbReference type="AlphaFoldDB" id="A0A0N5AY06"/>
<evidence type="ECO:0000256" key="1">
    <source>
        <dbReference type="SAM" id="MobiDB-lite"/>
    </source>
</evidence>
<feature type="region of interest" description="Disordered" evidence="1">
    <location>
        <begin position="65"/>
        <end position="107"/>
    </location>
</feature>
<accession>A0A0N5AY06</accession>
<evidence type="ECO:0000313" key="2">
    <source>
        <dbReference type="Proteomes" id="UP000046393"/>
    </source>
</evidence>
<proteinExistence type="predicted"/>
<feature type="compositionally biased region" description="Basic and acidic residues" evidence="1">
    <location>
        <begin position="67"/>
        <end position="90"/>
    </location>
</feature>
<sequence length="107" mass="12742">MTSSRKLTYKEKSSIHFVESAEPKFIRKLKEQVGYKQVTIEDKVTYFLLFQLEYCTKKIIFKKPQKRVNEDTEEAPKNEKKHKSNEEKINKANSRLLSFGDEEDESY</sequence>